<dbReference type="Proteomes" id="UP000034793">
    <property type="component" value="Unassembled WGS sequence"/>
</dbReference>
<accession>A0A0G0PLA7</accession>
<keyword evidence="5" id="KW-0012">Acyltransferase</keyword>
<dbReference type="GO" id="GO:0009252">
    <property type="term" value="P:peptidoglycan biosynthetic process"/>
    <property type="evidence" value="ECO:0007669"/>
    <property type="project" value="UniProtKB-KW"/>
</dbReference>
<dbReference type="GO" id="GO:0008360">
    <property type="term" value="P:regulation of cell shape"/>
    <property type="evidence" value="ECO:0007669"/>
    <property type="project" value="UniProtKB-KW"/>
</dbReference>
<keyword evidence="3" id="KW-0133">Cell shape</keyword>
<dbReference type="InterPro" id="IPR003447">
    <property type="entry name" value="FEMABX"/>
</dbReference>
<dbReference type="SUPFAM" id="SSF55729">
    <property type="entry name" value="Acyl-CoA N-acyltransferases (Nat)"/>
    <property type="match status" value="2"/>
</dbReference>
<comment type="caution">
    <text evidence="7">The sequence shown here is derived from an EMBL/GenBank/DDBJ whole genome shotgun (WGS) entry which is preliminary data.</text>
</comment>
<dbReference type="InterPro" id="IPR016181">
    <property type="entry name" value="Acyl_CoA_acyltransferase"/>
</dbReference>
<reference evidence="7 8" key="1">
    <citation type="journal article" date="2015" name="Nature">
        <title>rRNA introns, odd ribosomes, and small enigmatic genomes across a large radiation of phyla.</title>
        <authorList>
            <person name="Brown C.T."/>
            <person name="Hug L.A."/>
            <person name="Thomas B.C."/>
            <person name="Sharon I."/>
            <person name="Castelle C.J."/>
            <person name="Singh A."/>
            <person name="Wilkins M.J."/>
            <person name="Williams K.H."/>
            <person name="Banfield J.F."/>
        </authorList>
    </citation>
    <scope>NUCLEOTIDE SEQUENCE [LARGE SCALE GENOMIC DNA]</scope>
</reference>
<dbReference type="PANTHER" id="PTHR36174">
    <property type="entry name" value="LIPID II:GLYCINE GLYCYLTRANSFERASE"/>
    <property type="match status" value="1"/>
</dbReference>
<evidence type="ECO:0008006" key="9">
    <source>
        <dbReference type="Google" id="ProtNLM"/>
    </source>
</evidence>
<evidence type="ECO:0000256" key="5">
    <source>
        <dbReference type="ARBA" id="ARBA00023315"/>
    </source>
</evidence>
<evidence type="ECO:0000256" key="3">
    <source>
        <dbReference type="ARBA" id="ARBA00022960"/>
    </source>
</evidence>
<name>A0A0G0PLA7_9BACT</name>
<dbReference type="Pfam" id="PF02388">
    <property type="entry name" value="FemAB"/>
    <property type="match status" value="2"/>
</dbReference>
<dbReference type="InterPro" id="IPR050644">
    <property type="entry name" value="PG_Glycine_Bridge_Synth"/>
</dbReference>
<dbReference type="PANTHER" id="PTHR36174:SF1">
    <property type="entry name" value="LIPID II:GLYCINE GLYCYLTRANSFERASE"/>
    <property type="match status" value="1"/>
</dbReference>
<dbReference type="GO" id="GO:0071555">
    <property type="term" value="P:cell wall organization"/>
    <property type="evidence" value="ECO:0007669"/>
    <property type="project" value="UniProtKB-KW"/>
</dbReference>
<evidence type="ECO:0000313" key="8">
    <source>
        <dbReference type="Proteomes" id="UP000034793"/>
    </source>
</evidence>
<dbReference type="Gene3D" id="3.40.630.30">
    <property type="match status" value="1"/>
</dbReference>
<comment type="similarity">
    <text evidence="1">Belongs to the FemABX family.</text>
</comment>
<organism evidence="7 8">
    <name type="scientific">Candidatus Woesebacteria bacterium GW2011_GWA1_39_8</name>
    <dbReference type="NCBI Taxonomy" id="1618552"/>
    <lineage>
        <taxon>Bacteria</taxon>
        <taxon>Candidatus Woeseibacteriota</taxon>
    </lineage>
</organism>
<evidence type="ECO:0000256" key="1">
    <source>
        <dbReference type="ARBA" id="ARBA00009943"/>
    </source>
</evidence>
<protein>
    <recommendedName>
        <fullName evidence="9">Methicillin resistance protein</fullName>
    </recommendedName>
</protein>
<keyword evidence="6" id="KW-0961">Cell wall biogenesis/degradation</keyword>
<dbReference type="GO" id="GO:0016755">
    <property type="term" value="F:aminoacyltransferase activity"/>
    <property type="evidence" value="ECO:0007669"/>
    <property type="project" value="InterPro"/>
</dbReference>
<proteinExistence type="inferred from homology"/>
<keyword evidence="4" id="KW-0573">Peptidoglycan synthesis</keyword>
<sequence length="308" mass="36557">MKSFLQTQDWLEFQKYIGRKTWRFDDGKIKANIIQHDLPFGKNYLYIPHGPEVFLGEIQSGLKNEVDNFLKYLKDLGRENKSIFVKMEPMEDVVMEVIYRKNLKKSKKSIQPTRTVIIDLNLPEEVLLSKMHHKTRYNIHVGERKGLQLREIKDLDAFWKLLKHTAKNDNFSTHDKSYYEKLLNTPALNARIVFVEYDARPLDTVRDRPIAGAILLTYGDTLYYLHGAMDRNYKSMMAPYLMHWEIMKWAKAQGYHYYDFWGIDAKRWPGVTRFKLGFGGQETEYPGSFDLPISKIWYFIYKVARKIF</sequence>
<gene>
    <name evidence="7" type="ORF">UT61_C0044G0006</name>
</gene>
<keyword evidence="2" id="KW-0808">Transferase</keyword>
<dbReference type="EMBL" id="LBXL01000044">
    <property type="protein sequence ID" value="KKR28673.1"/>
    <property type="molecule type" value="Genomic_DNA"/>
</dbReference>
<dbReference type="PROSITE" id="PS51191">
    <property type="entry name" value="FEMABX"/>
    <property type="match status" value="1"/>
</dbReference>
<evidence type="ECO:0000256" key="4">
    <source>
        <dbReference type="ARBA" id="ARBA00022984"/>
    </source>
</evidence>
<dbReference type="AlphaFoldDB" id="A0A0G0PLA7"/>
<evidence type="ECO:0000256" key="2">
    <source>
        <dbReference type="ARBA" id="ARBA00022679"/>
    </source>
</evidence>
<evidence type="ECO:0000256" key="6">
    <source>
        <dbReference type="ARBA" id="ARBA00023316"/>
    </source>
</evidence>
<evidence type="ECO:0000313" key="7">
    <source>
        <dbReference type="EMBL" id="KKR28673.1"/>
    </source>
</evidence>